<proteinExistence type="inferred from homology"/>
<dbReference type="InterPro" id="IPR050250">
    <property type="entry name" value="Macrolide_Exporter_MacB"/>
</dbReference>
<evidence type="ECO:0000313" key="10">
    <source>
        <dbReference type="EMBL" id="MBE0344950.1"/>
    </source>
</evidence>
<keyword evidence="3 7" id="KW-0812">Transmembrane</keyword>
<feature type="transmembrane region" description="Helical" evidence="7">
    <location>
        <begin position="317"/>
        <end position="339"/>
    </location>
</feature>
<name>A0A8I0MTE7_9GAMM</name>
<feature type="transmembrane region" description="Helical" evidence="7">
    <location>
        <begin position="267"/>
        <end position="296"/>
    </location>
</feature>
<dbReference type="PANTHER" id="PTHR30572">
    <property type="entry name" value="MEMBRANE COMPONENT OF TRANSPORTER-RELATED"/>
    <property type="match status" value="1"/>
</dbReference>
<comment type="subcellular location">
    <subcellularLocation>
        <location evidence="1">Cell membrane</location>
        <topology evidence="1">Multi-pass membrane protein</topology>
    </subcellularLocation>
</comment>
<gene>
    <name evidence="10" type="ORF">PPEP_a2645</name>
</gene>
<evidence type="ECO:0000256" key="2">
    <source>
        <dbReference type="ARBA" id="ARBA00022475"/>
    </source>
</evidence>
<reference evidence="10 11" key="1">
    <citation type="submission" date="2015-06" db="EMBL/GenBank/DDBJ databases">
        <title>Genome sequence of Pseudoalteromonas peptidolytica.</title>
        <authorList>
            <person name="Xie B.-B."/>
            <person name="Rong J.-C."/>
            <person name="Qin Q.-L."/>
            <person name="Zhang Y.-Z."/>
        </authorList>
    </citation>
    <scope>NUCLEOTIDE SEQUENCE [LARGE SCALE GENOMIC DNA]</scope>
    <source>
        <strain evidence="10 11">F12-50-A1</strain>
    </source>
</reference>
<evidence type="ECO:0000256" key="5">
    <source>
        <dbReference type="ARBA" id="ARBA00023136"/>
    </source>
</evidence>
<evidence type="ECO:0000256" key="4">
    <source>
        <dbReference type="ARBA" id="ARBA00022989"/>
    </source>
</evidence>
<dbReference type="InterPro" id="IPR025857">
    <property type="entry name" value="MacB_PCD"/>
</dbReference>
<feature type="domain" description="MacB-like periplasmic core" evidence="9">
    <location>
        <begin position="21"/>
        <end position="238"/>
    </location>
</feature>
<keyword evidence="11" id="KW-1185">Reference proteome</keyword>
<organism evidence="10 11">
    <name type="scientific">Pseudoalteromonas peptidolytica F12-50-A1</name>
    <dbReference type="NCBI Taxonomy" id="1315280"/>
    <lineage>
        <taxon>Bacteria</taxon>
        <taxon>Pseudomonadati</taxon>
        <taxon>Pseudomonadota</taxon>
        <taxon>Gammaproteobacteria</taxon>
        <taxon>Alteromonadales</taxon>
        <taxon>Pseudoalteromonadaceae</taxon>
        <taxon>Pseudoalteromonas</taxon>
    </lineage>
</organism>
<protein>
    <recommendedName>
        <fullName evidence="12">ABC3 transporter permease protein domain-containing protein</fullName>
    </recommendedName>
</protein>
<dbReference type="InterPro" id="IPR003838">
    <property type="entry name" value="ABC3_permease_C"/>
</dbReference>
<feature type="transmembrane region" description="Helical" evidence="7">
    <location>
        <begin position="359"/>
        <end position="379"/>
    </location>
</feature>
<keyword evidence="2" id="KW-1003">Cell membrane</keyword>
<evidence type="ECO:0000313" key="11">
    <source>
        <dbReference type="Proteomes" id="UP000660708"/>
    </source>
</evidence>
<dbReference type="EMBL" id="AQHF01000018">
    <property type="protein sequence ID" value="MBE0344950.1"/>
    <property type="molecule type" value="Genomic_DNA"/>
</dbReference>
<evidence type="ECO:0000256" key="1">
    <source>
        <dbReference type="ARBA" id="ARBA00004651"/>
    </source>
</evidence>
<evidence type="ECO:0000256" key="6">
    <source>
        <dbReference type="ARBA" id="ARBA00038076"/>
    </source>
</evidence>
<comment type="caution">
    <text evidence="10">The sequence shown here is derived from an EMBL/GenBank/DDBJ whole genome shotgun (WGS) entry which is preliminary data.</text>
</comment>
<dbReference type="PANTHER" id="PTHR30572:SF4">
    <property type="entry name" value="ABC TRANSPORTER PERMEASE YTRF"/>
    <property type="match status" value="1"/>
</dbReference>
<evidence type="ECO:0008006" key="12">
    <source>
        <dbReference type="Google" id="ProtNLM"/>
    </source>
</evidence>
<evidence type="ECO:0000256" key="3">
    <source>
        <dbReference type="ARBA" id="ARBA00022692"/>
    </source>
</evidence>
<dbReference type="RefSeq" id="WP_147389082.1">
    <property type="nucleotide sequence ID" value="NZ_AQHF01000018.1"/>
</dbReference>
<dbReference type="AlphaFoldDB" id="A0A8I0MTE7"/>
<accession>A0A8I0MTE7</accession>
<evidence type="ECO:0000256" key="7">
    <source>
        <dbReference type="SAM" id="Phobius"/>
    </source>
</evidence>
<evidence type="ECO:0000259" key="8">
    <source>
        <dbReference type="Pfam" id="PF02687"/>
    </source>
</evidence>
<dbReference type="Proteomes" id="UP000660708">
    <property type="component" value="Unassembled WGS sequence"/>
</dbReference>
<sequence>MIIKTTLQFLAYRKLPYLLMAVIIALALLVMVNAAAVLNKAQGEIKHTPYFGETTFSVWLKYLEQDVDYDMQAKKDEAILLAMAEVETVSFATPVPFGGGGPELKLQQPNSNDELTSSVFYADEQFVPTLAVDIIAGRNFISNDVVSSDEDASVALINKALALKLFGEYSVVGKVITAGDSSYTIVGVIDPLVGANFKSTRGQFVVVLPQVKLGKWTSMLVKFAPDTDTAIAQSMLENALQQQALKRVIAKSGVLPSYRAAGLRKDFALSAMLSAVMGAFMLVVFATVWGVVKFNFVARQKTMGILRALGISHRKQSIAVAGEFTLVCMLGVLLGGLLSLLLSPWLQSQFSIEPLQVEYILGFGAGLQILVLIIVQLHLMKCQKQTIAETIYQ</sequence>
<dbReference type="Pfam" id="PF02687">
    <property type="entry name" value="FtsX"/>
    <property type="match status" value="1"/>
</dbReference>
<comment type="similarity">
    <text evidence="6">Belongs to the ABC-4 integral membrane protein family.</text>
</comment>
<feature type="domain" description="ABC3 transporter permease C-terminal" evidence="8">
    <location>
        <begin position="276"/>
        <end position="375"/>
    </location>
</feature>
<keyword evidence="4 7" id="KW-1133">Transmembrane helix</keyword>
<dbReference type="GO" id="GO:0022857">
    <property type="term" value="F:transmembrane transporter activity"/>
    <property type="evidence" value="ECO:0007669"/>
    <property type="project" value="TreeGrafter"/>
</dbReference>
<dbReference type="GO" id="GO:0005886">
    <property type="term" value="C:plasma membrane"/>
    <property type="evidence" value="ECO:0007669"/>
    <property type="project" value="UniProtKB-SubCell"/>
</dbReference>
<evidence type="ECO:0000259" key="9">
    <source>
        <dbReference type="Pfam" id="PF12704"/>
    </source>
</evidence>
<dbReference type="Pfam" id="PF12704">
    <property type="entry name" value="MacB_PCD"/>
    <property type="match status" value="1"/>
</dbReference>
<keyword evidence="5 7" id="KW-0472">Membrane</keyword>